<feature type="transmembrane region" description="Helical" evidence="1">
    <location>
        <begin position="48"/>
        <end position="70"/>
    </location>
</feature>
<evidence type="ECO:0000256" key="1">
    <source>
        <dbReference type="SAM" id="Phobius"/>
    </source>
</evidence>
<dbReference type="Pfam" id="PF02517">
    <property type="entry name" value="Rce1-like"/>
    <property type="match status" value="1"/>
</dbReference>
<keyword evidence="1" id="KW-0472">Membrane</keyword>
<evidence type="ECO:0000313" key="4">
    <source>
        <dbReference type="Proteomes" id="UP000886817"/>
    </source>
</evidence>
<dbReference type="AlphaFoldDB" id="A0A9D1WHJ4"/>
<sequence length="269" mass="30085">MASSLREHSTPRKIFRIVYPVGIHFVITQLAALLIMGIYLMLGSRDSIGSTLLITGLASLFIIPLGVYLMRQDDWKRMYFGNIWKITVLDAGIAFGLGMCYGQIGNTVIGLLNLFDLFGSYNQMMGQILTGENFFSMLLWIGIAAPAAEELLFRGLIYRRLKDYVNPWAAMLISSLMFGIYHGNMIQFLYATFMGIIFVLLLERTRSMWGCILAHMGANIWSVVLTCYGETLSGIGNGFLVSFLVLLLVVGGIFGILYFKNRTPGRYSS</sequence>
<dbReference type="EMBL" id="DXEX01000027">
    <property type="protein sequence ID" value="HIX58292.1"/>
    <property type="molecule type" value="Genomic_DNA"/>
</dbReference>
<dbReference type="InterPro" id="IPR052710">
    <property type="entry name" value="CAAX_protease"/>
</dbReference>
<gene>
    <name evidence="3" type="ORF">IAA45_01040</name>
</gene>
<feature type="domain" description="CAAX prenyl protease 2/Lysostaphin resistance protein A-like" evidence="2">
    <location>
        <begin position="133"/>
        <end position="220"/>
    </location>
</feature>
<dbReference type="PANTHER" id="PTHR36435">
    <property type="entry name" value="SLR1288 PROTEIN"/>
    <property type="match status" value="1"/>
</dbReference>
<dbReference type="GO" id="GO:0080120">
    <property type="term" value="P:CAAX-box protein maturation"/>
    <property type="evidence" value="ECO:0007669"/>
    <property type="project" value="UniProtKB-ARBA"/>
</dbReference>
<organism evidence="3 4">
    <name type="scientific">Candidatus Blautia gallistercoris</name>
    <dbReference type="NCBI Taxonomy" id="2838490"/>
    <lineage>
        <taxon>Bacteria</taxon>
        <taxon>Bacillati</taxon>
        <taxon>Bacillota</taxon>
        <taxon>Clostridia</taxon>
        <taxon>Lachnospirales</taxon>
        <taxon>Lachnospiraceae</taxon>
        <taxon>Blautia</taxon>
    </lineage>
</organism>
<accession>A0A9D1WHJ4</accession>
<protein>
    <submittedName>
        <fullName evidence="3">CPBP family intramembrane metalloprotease</fullName>
    </submittedName>
</protein>
<feature type="transmembrane region" description="Helical" evidence="1">
    <location>
        <begin position="235"/>
        <end position="259"/>
    </location>
</feature>
<keyword evidence="1" id="KW-1133">Transmembrane helix</keyword>
<reference evidence="3" key="2">
    <citation type="submission" date="2021-04" db="EMBL/GenBank/DDBJ databases">
        <authorList>
            <person name="Gilroy R."/>
        </authorList>
    </citation>
    <scope>NUCLEOTIDE SEQUENCE</scope>
    <source>
        <strain evidence="3">ChiSjej1B19-8411</strain>
    </source>
</reference>
<keyword evidence="3" id="KW-0645">Protease</keyword>
<proteinExistence type="predicted"/>
<feature type="transmembrane region" description="Helical" evidence="1">
    <location>
        <begin position="164"/>
        <end position="181"/>
    </location>
</feature>
<dbReference type="PANTHER" id="PTHR36435:SF1">
    <property type="entry name" value="CAAX AMINO TERMINAL PROTEASE FAMILY PROTEIN"/>
    <property type="match status" value="1"/>
</dbReference>
<keyword evidence="3" id="KW-0482">Metalloprotease</keyword>
<reference evidence="3" key="1">
    <citation type="journal article" date="2021" name="PeerJ">
        <title>Extensive microbial diversity within the chicken gut microbiome revealed by metagenomics and culture.</title>
        <authorList>
            <person name="Gilroy R."/>
            <person name="Ravi A."/>
            <person name="Getino M."/>
            <person name="Pursley I."/>
            <person name="Horton D.L."/>
            <person name="Alikhan N.F."/>
            <person name="Baker D."/>
            <person name="Gharbi K."/>
            <person name="Hall N."/>
            <person name="Watson M."/>
            <person name="Adriaenssens E.M."/>
            <person name="Foster-Nyarko E."/>
            <person name="Jarju S."/>
            <person name="Secka A."/>
            <person name="Antonio M."/>
            <person name="Oren A."/>
            <person name="Chaudhuri R.R."/>
            <person name="La Ragione R."/>
            <person name="Hildebrand F."/>
            <person name="Pallen M.J."/>
        </authorList>
    </citation>
    <scope>NUCLEOTIDE SEQUENCE</scope>
    <source>
        <strain evidence="3">ChiSjej1B19-8411</strain>
    </source>
</reference>
<dbReference type="GO" id="GO:0004175">
    <property type="term" value="F:endopeptidase activity"/>
    <property type="evidence" value="ECO:0007669"/>
    <property type="project" value="UniProtKB-ARBA"/>
</dbReference>
<comment type="caution">
    <text evidence="3">The sequence shown here is derived from an EMBL/GenBank/DDBJ whole genome shotgun (WGS) entry which is preliminary data.</text>
</comment>
<evidence type="ECO:0000259" key="2">
    <source>
        <dbReference type="Pfam" id="PF02517"/>
    </source>
</evidence>
<feature type="transmembrane region" description="Helical" evidence="1">
    <location>
        <begin position="134"/>
        <end position="152"/>
    </location>
</feature>
<feature type="transmembrane region" description="Helical" evidence="1">
    <location>
        <begin position="209"/>
        <end position="229"/>
    </location>
</feature>
<evidence type="ECO:0000313" key="3">
    <source>
        <dbReference type="EMBL" id="HIX58292.1"/>
    </source>
</evidence>
<keyword evidence="3" id="KW-0378">Hydrolase</keyword>
<dbReference type="Proteomes" id="UP000886817">
    <property type="component" value="Unassembled WGS sequence"/>
</dbReference>
<feature type="transmembrane region" description="Helical" evidence="1">
    <location>
        <begin position="91"/>
        <end position="114"/>
    </location>
</feature>
<feature type="transmembrane region" description="Helical" evidence="1">
    <location>
        <begin position="187"/>
        <end position="202"/>
    </location>
</feature>
<keyword evidence="1" id="KW-0812">Transmembrane</keyword>
<dbReference type="GO" id="GO:0008237">
    <property type="term" value="F:metallopeptidase activity"/>
    <property type="evidence" value="ECO:0007669"/>
    <property type="project" value="UniProtKB-KW"/>
</dbReference>
<dbReference type="InterPro" id="IPR003675">
    <property type="entry name" value="Rce1/LyrA-like_dom"/>
</dbReference>
<name>A0A9D1WHJ4_9FIRM</name>
<feature type="transmembrane region" description="Helical" evidence="1">
    <location>
        <begin position="21"/>
        <end position="42"/>
    </location>
</feature>